<dbReference type="Pfam" id="PF01593">
    <property type="entry name" value="Amino_oxidase"/>
    <property type="match status" value="1"/>
</dbReference>
<dbReference type="NCBIfam" id="NF005548">
    <property type="entry name" value="PRK07208.1-4"/>
    <property type="match status" value="1"/>
</dbReference>
<evidence type="ECO:0000313" key="4">
    <source>
        <dbReference type="Proteomes" id="UP000006056"/>
    </source>
</evidence>
<dbReference type="Proteomes" id="UP000006056">
    <property type="component" value="Chromosome"/>
</dbReference>
<dbReference type="KEGG" id="trs:Terro_0982"/>
<sequence>MTAVKKTALIIGAGPAGLTAALEFCRRSSIRPIVFEASERVGGISCTIRYNGNRIDIGGHRFFSKSDRVMDWWTSIMPIQQQGDSHVAAISYHNQQRVVHTDPHLAPDVDDDPDAVMLIRPRKSRIYFLRSFFDYPLTLSVGTLRRLGLLRTIQIGFSYLKARLFPRRPEKTLEDFLTNRFGRTLYLTFFKSYTEKVWGVPCEQIDASWGAQRIKGLSLRKVVSHFFAKVFRVRKTDPTDIKQKDSETSLIEQFLYPKYGPGQLWERVAKMVCREGGEVRMGWRIVGLNVARGADGIDRITSVEATNPGGETVTVDGDFCFSTMPVRDLLKNLHTQIPAEISAIANGLVYRDFITVGLLVDRLLLKEKDGSPLKDTWIYIQEPDVLVGRLQIFNNWSPHLVADPSKIWIGLEYFCYETDPLWKMPDAELAAFAIAEVGKIGILRGDEVRDSCVFRVPKTYPAYFGTYDRFDEIVRYVDQFENLYLLGRNGMHKYNNQDHSMLTAMTAVDNILAGKTTKDNLWSINTEQDYHEHKDGEAEPGGVNEPAPDEGVAA</sequence>
<accession>I3ZDI5</accession>
<dbReference type="PANTHER" id="PTHR21197">
    <property type="entry name" value="UDP-GALACTOPYRANOSE MUTASE"/>
    <property type="match status" value="1"/>
</dbReference>
<dbReference type="PANTHER" id="PTHR21197:SF0">
    <property type="entry name" value="UDP-GALACTOPYRANOSE MUTASE"/>
    <property type="match status" value="1"/>
</dbReference>
<dbReference type="RefSeq" id="WP_014784872.1">
    <property type="nucleotide sequence ID" value="NC_018014.1"/>
</dbReference>
<feature type="region of interest" description="Disordered" evidence="1">
    <location>
        <begin position="529"/>
        <end position="554"/>
    </location>
</feature>
<dbReference type="EC" id="5.4.99.9" evidence="3"/>
<organism evidence="3 4">
    <name type="scientific">Terriglobus roseus (strain DSM 18391 / NRRL B-41598 / KBS 63)</name>
    <dbReference type="NCBI Taxonomy" id="926566"/>
    <lineage>
        <taxon>Bacteria</taxon>
        <taxon>Pseudomonadati</taxon>
        <taxon>Acidobacteriota</taxon>
        <taxon>Terriglobia</taxon>
        <taxon>Terriglobales</taxon>
        <taxon>Acidobacteriaceae</taxon>
        <taxon>Terriglobus</taxon>
    </lineage>
</organism>
<keyword evidence="4" id="KW-1185">Reference proteome</keyword>
<dbReference type="Gene3D" id="3.50.50.60">
    <property type="entry name" value="FAD/NAD(P)-binding domain"/>
    <property type="match status" value="1"/>
</dbReference>
<dbReference type="GO" id="GO:0008767">
    <property type="term" value="F:UDP-galactopyranose mutase activity"/>
    <property type="evidence" value="ECO:0007669"/>
    <property type="project" value="UniProtKB-EC"/>
</dbReference>
<name>I3ZDI5_TERRK</name>
<dbReference type="GO" id="GO:0016491">
    <property type="term" value="F:oxidoreductase activity"/>
    <property type="evidence" value="ECO:0007669"/>
    <property type="project" value="InterPro"/>
</dbReference>
<dbReference type="InterPro" id="IPR002937">
    <property type="entry name" value="Amino_oxidase"/>
</dbReference>
<proteinExistence type="predicted"/>
<dbReference type="SUPFAM" id="SSF51971">
    <property type="entry name" value="Nucleotide-binding domain"/>
    <property type="match status" value="1"/>
</dbReference>
<keyword evidence="3" id="KW-0413">Isomerase</keyword>
<dbReference type="PRINTS" id="PR00469">
    <property type="entry name" value="PNDRDTASEII"/>
</dbReference>
<evidence type="ECO:0000259" key="2">
    <source>
        <dbReference type="Pfam" id="PF01593"/>
    </source>
</evidence>
<dbReference type="PATRIC" id="fig|926566.3.peg.961"/>
<feature type="domain" description="Amine oxidase" evidence="2">
    <location>
        <begin position="16"/>
        <end position="442"/>
    </location>
</feature>
<reference evidence="3 4" key="1">
    <citation type="submission" date="2012-06" db="EMBL/GenBank/DDBJ databases">
        <title>Complete genome of Terriglobus roseus DSM 18391.</title>
        <authorList>
            <consortium name="US DOE Joint Genome Institute (JGI-PGF)"/>
            <person name="Lucas S."/>
            <person name="Copeland A."/>
            <person name="Lapidus A."/>
            <person name="Glavina del Rio T."/>
            <person name="Dalin E."/>
            <person name="Tice H."/>
            <person name="Bruce D."/>
            <person name="Goodwin L."/>
            <person name="Pitluck S."/>
            <person name="Peters L."/>
            <person name="Mikhailova N."/>
            <person name="Munk A.C.C."/>
            <person name="Kyrpides N."/>
            <person name="Mavromatis K."/>
            <person name="Ivanova N."/>
            <person name="Brettin T."/>
            <person name="Detter J.C."/>
            <person name="Han C."/>
            <person name="Larimer F."/>
            <person name="Land M."/>
            <person name="Hauser L."/>
            <person name="Markowitz V."/>
            <person name="Cheng J.-F."/>
            <person name="Hugenholtz P."/>
            <person name="Woyke T."/>
            <person name="Wu D."/>
            <person name="Brambilla E."/>
            <person name="Klenk H.-P."/>
            <person name="Eisen J.A."/>
        </authorList>
    </citation>
    <scope>NUCLEOTIDE SEQUENCE [LARGE SCALE GENOMIC DNA]</scope>
    <source>
        <strain evidence="4">DSM 18391 / NRRL B-41598 / KBS 63</strain>
    </source>
</reference>
<dbReference type="NCBIfam" id="NF005546">
    <property type="entry name" value="PRK07208.1-2"/>
    <property type="match status" value="1"/>
</dbReference>
<dbReference type="eggNOG" id="COG1232">
    <property type="taxonomic scope" value="Bacteria"/>
</dbReference>
<evidence type="ECO:0000313" key="3">
    <source>
        <dbReference type="EMBL" id="AFL87303.1"/>
    </source>
</evidence>
<dbReference type="OrthoDB" id="9814556at2"/>
<evidence type="ECO:0000256" key="1">
    <source>
        <dbReference type="SAM" id="MobiDB-lite"/>
    </source>
</evidence>
<dbReference type="GO" id="GO:0005829">
    <property type="term" value="C:cytosol"/>
    <property type="evidence" value="ECO:0007669"/>
    <property type="project" value="TreeGrafter"/>
</dbReference>
<protein>
    <submittedName>
        <fullName evidence="3">Protoporphyrinogen oxidase</fullName>
        <ecNumber evidence="3">5.4.99.9</ecNumber>
    </submittedName>
</protein>
<dbReference type="HOGENOM" id="CLU_026719_1_0_0"/>
<dbReference type="GO" id="GO:0050660">
    <property type="term" value="F:flavin adenine dinucleotide binding"/>
    <property type="evidence" value="ECO:0007669"/>
    <property type="project" value="TreeGrafter"/>
</dbReference>
<dbReference type="EMBL" id="CP003379">
    <property type="protein sequence ID" value="AFL87303.1"/>
    <property type="molecule type" value="Genomic_DNA"/>
</dbReference>
<dbReference type="InterPro" id="IPR036188">
    <property type="entry name" value="FAD/NAD-bd_sf"/>
</dbReference>
<dbReference type="AlphaFoldDB" id="I3ZDI5"/>
<dbReference type="STRING" id="926566.Terro_0982"/>
<gene>
    <name evidence="3" type="ordered locus">Terro_0982</name>
</gene>